<gene>
    <name evidence="2" type="ORF">FYC51_04440</name>
</gene>
<keyword evidence="1" id="KW-0472">Membrane</keyword>
<evidence type="ECO:0000256" key="1">
    <source>
        <dbReference type="SAM" id="Phobius"/>
    </source>
</evidence>
<comment type="caution">
    <text evidence="2">The sequence shown here is derived from an EMBL/GenBank/DDBJ whole genome shotgun (WGS) entry which is preliminary data.</text>
</comment>
<dbReference type="AlphaFoldDB" id="A0A5S4V571"/>
<dbReference type="EMBL" id="VSSB01000001">
    <property type="protein sequence ID" value="TYL52983.1"/>
    <property type="molecule type" value="Genomic_DNA"/>
</dbReference>
<dbReference type="RefSeq" id="WP_148732446.1">
    <property type="nucleotide sequence ID" value="NZ_VSSB01000001.1"/>
</dbReference>
<feature type="transmembrane region" description="Helical" evidence="1">
    <location>
        <begin position="29"/>
        <end position="48"/>
    </location>
</feature>
<sequence>MQIATDAFARADRLSPRRRDGLPRRRRPSYRLLTVVPVLGVMAILLLATGADPAALSILAVVATLFVGGWFVSAAVSASGGRTRYAALREEVGREGVAVRSTTWVEDGRPVAASERDDGRKPGRHHQMLSFTEAGIELRERPVGGRRGATLLHYAAIDHVEVGTATFSDWTERAVLIAGRIDGRHVELGIVPVVESSVLLTPVRDAAYRALLERIIASARSGRAPEELLDRATG</sequence>
<evidence type="ECO:0000313" key="2">
    <source>
        <dbReference type="EMBL" id="TYL52983.1"/>
    </source>
</evidence>
<keyword evidence="3" id="KW-1185">Reference proteome</keyword>
<proteinExistence type="predicted"/>
<protein>
    <submittedName>
        <fullName evidence="2">Uncharacterized protein</fullName>
    </submittedName>
</protein>
<reference evidence="2 3" key="1">
    <citation type="submission" date="2019-08" db="EMBL/GenBank/DDBJ databases">
        <authorList>
            <person name="Hu J."/>
        </authorList>
    </citation>
    <scope>NUCLEOTIDE SEQUENCE [LARGE SCALE GENOMIC DNA]</scope>
    <source>
        <strain evidence="2 3">NEAU-184</strain>
    </source>
</reference>
<evidence type="ECO:0000313" key="3">
    <source>
        <dbReference type="Proteomes" id="UP000325243"/>
    </source>
</evidence>
<name>A0A5S4V571_9MICO</name>
<accession>A0A5S4V571</accession>
<organism evidence="2 3">
    <name type="scientific">Agromyces mariniharenae</name>
    <dbReference type="NCBI Taxonomy" id="2604423"/>
    <lineage>
        <taxon>Bacteria</taxon>
        <taxon>Bacillati</taxon>
        <taxon>Actinomycetota</taxon>
        <taxon>Actinomycetes</taxon>
        <taxon>Micrococcales</taxon>
        <taxon>Microbacteriaceae</taxon>
        <taxon>Agromyces</taxon>
    </lineage>
</organism>
<dbReference type="Proteomes" id="UP000325243">
    <property type="component" value="Unassembled WGS sequence"/>
</dbReference>
<keyword evidence="1" id="KW-0812">Transmembrane</keyword>
<keyword evidence="1" id="KW-1133">Transmembrane helix</keyword>
<feature type="transmembrane region" description="Helical" evidence="1">
    <location>
        <begin position="54"/>
        <end position="76"/>
    </location>
</feature>